<dbReference type="InterPro" id="IPR034164">
    <property type="entry name" value="Pepsin-like_dom"/>
</dbReference>
<keyword evidence="2 3" id="KW-0064">Aspartyl protease</keyword>
<feature type="domain" description="Peptidase A1" evidence="5">
    <location>
        <begin position="87"/>
        <end position="389"/>
    </location>
</feature>
<reference evidence="6" key="1">
    <citation type="submission" date="2019-10" db="EMBL/GenBank/DDBJ databases">
        <authorList>
            <consortium name="DOE Joint Genome Institute"/>
            <person name="Kuo A."/>
            <person name="Miyauchi S."/>
            <person name="Kiss E."/>
            <person name="Drula E."/>
            <person name="Kohler A."/>
            <person name="Sanchez-Garcia M."/>
            <person name="Andreopoulos B."/>
            <person name="Barry K.W."/>
            <person name="Bonito G."/>
            <person name="Buee M."/>
            <person name="Carver A."/>
            <person name="Chen C."/>
            <person name="Cichocki N."/>
            <person name="Clum A."/>
            <person name="Culley D."/>
            <person name="Crous P.W."/>
            <person name="Fauchery L."/>
            <person name="Girlanda M."/>
            <person name="Hayes R."/>
            <person name="Keri Z."/>
            <person name="LaButti K."/>
            <person name="Lipzen A."/>
            <person name="Lombard V."/>
            <person name="Magnuson J."/>
            <person name="Maillard F."/>
            <person name="Morin E."/>
            <person name="Murat C."/>
            <person name="Nolan M."/>
            <person name="Ohm R."/>
            <person name="Pangilinan J."/>
            <person name="Pereira M."/>
            <person name="Perotto S."/>
            <person name="Peter M."/>
            <person name="Riley R."/>
            <person name="Sitrit Y."/>
            <person name="Stielow B."/>
            <person name="Szollosi G."/>
            <person name="Zifcakova L."/>
            <person name="Stursova M."/>
            <person name="Spatafora J.W."/>
            <person name="Tedersoo L."/>
            <person name="Vaario L.-M."/>
            <person name="Yamada A."/>
            <person name="Yan M."/>
            <person name="Wang P."/>
            <person name="Xu J."/>
            <person name="Bruns T."/>
            <person name="Baldrian P."/>
            <person name="Vilgalys R."/>
            <person name="Henrissat B."/>
            <person name="Grigoriev I.V."/>
            <person name="Hibbett D."/>
            <person name="Nagy L.G."/>
            <person name="Martin F.M."/>
        </authorList>
    </citation>
    <scope>NUCLEOTIDE SEQUENCE</scope>
    <source>
        <strain evidence="6">Prilba</strain>
    </source>
</reference>
<dbReference type="AlphaFoldDB" id="A0A9P5MR27"/>
<dbReference type="PROSITE" id="PS51767">
    <property type="entry name" value="PEPTIDASE_A1"/>
    <property type="match status" value="1"/>
</dbReference>
<keyword evidence="7" id="KW-1185">Reference proteome</keyword>
<dbReference type="PROSITE" id="PS00141">
    <property type="entry name" value="ASP_PROTEASE"/>
    <property type="match status" value="2"/>
</dbReference>
<dbReference type="Gene3D" id="2.40.70.10">
    <property type="entry name" value="Acid Proteases"/>
    <property type="match status" value="2"/>
</dbReference>
<dbReference type="PANTHER" id="PTHR47966">
    <property type="entry name" value="BETA-SITE APP-CLEAVING ENZYME, ISOFORM A-RELATED"/>
    <property type="match status" value="1"/>
</dbReference>
<dbReference type="PANTHER" id="PTHR47966:SF51">
    <property type="entry name" value="BETA-SITE APP-CLEAVING ENZYME, ISOFORM A-RELATED"/>
    <property type="match status" value="1"/>
</dbReference>
<dbReference type="GO" id="GO:0006508">
    <property type="term" value="P:proteolysis"/>
    <property type="evidence" value="ECO:0007669"/>
    <property type="project" value="UniProtKB-KW"/>
</dbReference>
<dbReference type="OrthoDB" id="660550at2759"/>
<dbReference type="Pfam" id="PF00026">
    <property type="entry name" value="Asp"/>
    <property type="match status" value="1"/>
</dbReference>
<dbReference type="InterPro" id="IPR001461">
    <property type="entry name" value="Aspartic_peptidase_A1"/>
</dbReference>
<feature type="chain" id="PRO_5040368779" evidence="4">
    <location>
        <begin position="19"/>
        <end position="399"/>
    </location>
</feature>
<sequence>MLLVVASSLASFVVLVSAVARGPIAFRDSIISLPITKNINGNGTVDIDRGDQARLMNFASGFDQLSVSTLDAIPNLDIPLSDAGSFYTATVEIGIPPSYYNVIVDTGSANTRVRANKPYQKTKTSTRTSDILNATYGTAAVYGAAIQQSIGIASKSSGIYPFDEILGIGPRDLTLGTLLPHYKSTILTVTDNLFMQGIIEQNLIAMSFEPTTSETVYGELTFGGTDSTKYTGDAHAITWTLGIAVAHLILALCSPVTTTFPSSVYWGLELSFRYGDATPILDTNAGILDTGSTLIYIATDAYKRYVDATGAVLDKDTGLLRINTAQYKNLHSSPACSTPNISGGKKDSIYLVMQDMKKNIPGFQFICNKAFLERFYTVFDTGNARIGIATTPSTQADTN</sequence>
<dbReference type="InterPro" id="IPR033121">
    <property type="entry name" value="PEPTIDASE_A1"/>
</dbReference>
<evidence type="ECO:0000313" key="6">
    <source>
        <dbReference type="EMBL" id="KAF8470930.1"/>
    </source>
</evidence>
<dbReference type="PRINTS" id="PR00792">
    <property type="entry name" value="PEPSIN"/>
</dbReference>
<proteinExistence type="inferred from homology"/>
<gene>
    <name evidence="6" type="ORF">DFH94DRAFT_696730</name>
</gene>
<dbReference type="SUPFAM" id="SSF50630">
    <property type="entry name" value="Acid proteases"/>
    <property type="match status" value="1"/>
</dbReference>
<organism evidence="6 7">
    <name type="scientific">Russula ochroleuca</name>
    <dbReference type="NCBI Taxonomy" id="152965"/>
    <lineage>
        <taxon>Eukaryota</taxon>
        <taxon>Fungi</taxon>
        <taxon>Dikarya</taxon>
        <taxon>Basidiomycota</taxon>
        <taxon>Agaricomycotina</taxon>
        <taxon>Agaricomycetes</taxon>
        <taxon>Russulales</taxon>
        <taxon>Russulaceae</taxon>
        <taxon>Russula</taxon>
    </lineage>
</organism>
<dbReference type="EMBL" id="WHVB01000024">
    <property type="protein sequence ID" value="KAF8470930.1"/>
    <property type="molecule type" value="Genomic_DNA"/>
</dbReference>
<dbReference type="InterPro" id="IPR001969">
    <property type="entry name" value="Aspartic_peptidase_AS"/>
</dbReference>
<comment type="caution">
    <text evidence="6">The sequence shown here is derived from an EMBL/GenBank/DDBJ whole genome shotgun (WGS) entry which is preliminary data.</text>
</comment>
<evidence type="ECO:0000259" key="5">
    <source>
        <dbReference type="PROSITE" id="PS51767"/>
    </source>
</evidence>
<evidence type="ECO:0000256" key="1">
    <source>
        <dbReference type="ARBA" id="ARBA00007447"/>
    </source>
</evidence>
<name>A0A9P5MR27_9AGAM</name>
<dbReference type="CDD" id="cd05471">
    <property type="entry name" value="pepsin_like"/>
    <property type="match status" value="1"/>
</dbReference>
<comment type="similarity">
    <text evidence="1 3">Belongs to the peptidase A1 family.</text>
</comment>
<dbReference type="Proteomes" id="UP000759537">
    <property type="component" value="Unassembled WGS sequence"/>
</dbReference>
<dbReference type="InterPro" id="IPR021109">
    <property type="entry name" value="Peptidase_aspartic_dom_sf"/>
</dbReference>
<evidence type="ECO:0000256" key="2">
    <source>
        <dbReference type="ARBA" id="ARBA00022750"/>
    </source>
</evidence>
<protein>
    <submittedName>
        <fullName evidence="6">Acid protease</fullName>
    </submittedName>
</protein>
<dbReference type="GO" id="GO:0004190">
    <property type="term" value="F:aspartic-type endopeptidase activity"/>
    <property type="evidence" value="ECO:0007669"/>
    <property type="project" value="UniProtKB-KW"/>
</dbReference>
<evidence type="ECO:0000256" key="3">
    <source>
        <dbReference type="RuleBase" id="RU000454"/>
    </source>
</evidence>
<keyword evidence="3 6" id="KW-0645">Protease</keyword>
<accession>A0A9P5MR27</accession>
<evidence type="ECO:0000313" key="7">
    <source>
        <dbReference type="Proteomes" id="UP000759537"/>
    </source>
</evidence>
<reference evidence="6" key="2">
    <citation type="journal article" date="2020" name="Nat. Commun.">
        <title>Large-scale genome sequencing of mycorrhizal fungi provides insights into the early evolution of symbiotic traits.</title>
        <authorList>
            <person name="Miyauchi S."/>
            <person name="Kiss E."/>
            <person name="Kuo A."/>
            <person name="Drula E."/>
            <person name="Kohler A."/>
            <person name="Sanchez-Garcia M."/>
            <person name="Morin E."/>
            <person name="Andreopoulos B."/>
            <person name="Barry K.W."/>
            <person name="Bonito G."/>
            <person name="Buee M."/>
            <person name="Carver A."/>
            <person name="Chen C."/>
            <person name="Cichocki N."/>
            <person name="Clum A."/>
            <person name="Culley D."/>
            <person name="Crous P.W."/>
            <person name="Fauchery L."/>
            <person name="Girlanda M."/>
            <person name="Hayes R.D."/>
            <person name="Keri Z."/>
            <person name="LaButti K."/>
            <person name="Lipzen A."/>
            <person name="Lombard V."/>
            <person name="Magnuson J."/>
            <person name="Maillard F."/>
            <person name="Murat C."/>
            <person name="Nolan M."/>
            <person name="Ohm R.A."/>
            <person name="Pangilinan J."/>
            <person name="Pereira M.F."/>
            <person name="Perotto S."/>
            <person name="Peter M."/>
            <person name="Pfister S."/>
            <person name="Riley R."/>
            <person name="Sitrit Y."/>
            <person name="Stielow J.B."/>
            <person name="Szollosi G."/>
            <person name="Zifcakova L."/>
            <person name="Stursova M."/>
            <person name="Spatafora J.W."/>
            <person name="Tedersoo L."/>
            <person name="Vaario L.M."/>
            <person name="Yamada A."/>
            <person name="Yan M."/>
            <person name="Wang P."/>
            <person name="Xu J."/>
            <person name="Bruns T."/>
            <person name="Baldrian P."/>
            <person name="Vilgalys R."/>
            <person name="Dunand C."/>
            <person name="Henrissat B."/>
            <person name="Grigoriev I.V."/>
            <person name="Hibbett D."/>
            <person name="Nagy L.G."/>
            <person name="Martin F.M."/>
        </authorList>
    </citation>
    <scope>NUCLEOTIDE SEQUENCE</scope>
    <source>
        <strain evidence="6">Prilba</strain>
    </source>
</reference>
<feature type="signal peptide" evidence="4">
    <location>
        <begin position="1"/>
        <end position="18"/>
    </location>
</feature>
<keyword evidence="3" id="KW-0378">Hydrolase</keyword>
<evidence type="ECO:0000256" key="4">
    <source>
        <dbReference type="SAM" id="SignalP"/>
    </source>
</evidence>
<keyword evidence="4" id="KW-0732">Signal</keyword>